<keyword evidence="3" id="KW-1185">Reference proteome</keyword>
<keyword evidence="1" id="KW-0812">Transmembrane</keyword>
<sequence length="93" mass="10122">MLYAFFKSLKAKVRLTNIHAGAFKRLGDDLRKAGTLAGAGLVGMVVPNDTVGFTEGVILFVFGLLLWTFGHICAFIADKAEQAQKKTDYKEGL</sequence>
<name>Q7VMM7_HAEDU</name>
<protein>
    <submittedName>
        <fullName evidence="2">Uncharacterized protein</fullName>
    </submittedName>
</protein>
<dbReference type="RefSeq" id="WP_010944879.1">
    <property type="nucleotide sequence ID" value="NC_002940.2"/>
</dbReference>
<dbReference type="STRING" id="233412.HD_0947"/>
<keyword evidence="1" id="KW-0472">Membrane</keyword>
<dbReference type="eggNOG" id="ENOG5030S73">
    <property type="taxonomic scope" value="Bacteria"/>
</dbReference>
<dbReference type="AlphaFoldDB" id="Q7VMM7"/>
<dbReference type="HOGENOM" id="CLU_185994_0_0_6"/>
<proteinExistence type="predicted"/>
<dbReference type="Proteomes" id="UP000001022">
    <property type="component" value="Chromosome"/>
</dbReference>
<keyword evidence="1" id="KW-1133">Transmembrane helix</keyword>
<gene>
    <name evidence="2" type="ordered locus">HD_0947</name>
</gene>
<dbReference type="KEGG" id="hdu:HD_0947"/>
<dbReference type="OrthoDB" id="5685689at2"/>
<evidence type="ECO:0000313" key="2">
    <source>
        <dbReference type="EMBL" id="AAP95829.1"/>
    </source>
</evidence>
<evidence type="ECO:0000313" key="3">
    <source>
        <dbReference type="Proteomes" id="UP000001022"/>
    </source>
</evidence>
<feature type="transmembrane region" description="Helical" evidence="1">
    <location>
        <begin position="57"/>
        <end position="77"/>
    </location>
</feature>
<reference evidence="3" key="1">
    <citation type="submission" date="2003-06" db="EMBL/GenBank/DDBJ databases">
        <title>The complete genome sequence of Haemophilus ducreyi.</title>
        <authorList>
            <person name="Munson R.S. Jr."/>
            <person name="Ray W.C."/>
            <person name="Mahairas G."/>
            <person name="Sabo P."/>
            <person name="Mungur R."/>
            <person name="Johnson L."/>
            <person name="Nguyen D."/>
            <person name="Wang J."/>
            <person name="Forst C."/>
            <person name="Hood L."/>
        </authorList>
    </citation>
    <scope>NUCLEOTIDE SEQUENCE [LARGE SCALE GENOMIC DNA]</scope>
    <source>
        <strain evidence="3">35000HP / ATCC 700724</strain>
    </source>
</reference>
<accession>Q7VMM7</accession>
<dbReference type="EMBL" id="AE017143">
    <property type="protein sequence ID" value="AAP95829.1"/>
    <property type="molecule type" value="Genomic_DNA"/>
</dbReference>
<evidence type="ECO:0000256" key="1">
    <source>
        <dbReference type="SAM" id="Phobius"/>
    </source>
</evidence>
<organism evidence="2 3">
    <name type="scientific">Haemophilus ducreyi (strain 35000HP / ATCC 700724)</name>
    <dbReference type="NCBI Taxonomy" id="233412"/>
    <lineage>
        <taxon>Bacteria</taxon>
        <taxon>Pseudomonadati</taxon>
        <taxon>Pseudomonadota</taxon>
        <taxon>Gammaproteobacteria</taxon>
        <taxon>Pasteurellales</taxon>
        <taxon>Pasteurellaceae</taxon>
        <taxon>Haemophilus</taxon>
    </lineage>
</organism>